<evidence type="ECO:0000256" key="7">
    <source>
        <dbReference type="SAM" id="Phobius"/>
    </source>
</evidence>
<evidence type="ECO:0000256" key="2">
    <source>
        <dbReference type="ARBA" id="ARBA00012438"/>
    </source>
</evidence>
<dbReference type="SUPFAM" id="SSF55874">
    <property type="entry name" value="ATPase domain of HSP90 chaperone/DNA topoisomerase II/histidine kinase"/>
    <property type="match status" value="1"/>
</dbReference>
<dbReference type="InterPro" id="IPR036097">
    <property type="entry name" value="HisK_dim/P_sf"/>
</dbReference>
<comment type="catalytic activity">
    <reaction evidence="1">
        <text>ATP + protein L-histidine = ADP + protein N-phospho-L-histidine.</text>
        <dbReference type="EC" id="2.7.13.3"/>
    </reaction>
</comment>
<dbReference type="Gene3D" id="3.30.565.10">
    <property type="entry name" value="Histidine kinase-like ATPase, C-terminal domain"/>
    <property type="match status" value="1"/>
</dbReference>
<proteinExistence type="predicted"/>
<dbReference type="InterPro" id="IPR036890">
    <property type="entry name" value="HATPase_C_sf"/>
</dbReference>
<dbReference type="EMBL" id="MFNF01000020">
    <property type="protein sequence ID" value="OGH02730.1"/>
    <property type="molecule type" value="Genomic_DNA"/>
</dbReference>
<evidence type="ECO:0000313" key="10">
    <source>
        <dbReference type="Proteomes" id="UP000177583"/>
    </source>
</evidence>
<dbReference type="InterPro" id="IPR003661">
    <property type="entry name" value="HisK_dim/P_dom"/>
</dbReference>
<feature type="transmembrane region" description="Helical" evidence="7">
    <location>
        <begin position="202"/>
        <end position="221"/>
    </location>
</feature>
<dbReference type="InterPro" id="IPR011622">
    <property type="entry name" value="7TMR_DISM_rcpt_extracell_dom2"/>
</dbReference>
<dbReference type="Pfam" id="PF02518">
    <property type="entry name" value="HATPase_c"/>
    <property type="match status" value="1"/>
</dbReference>
<feature type="transmembrane region" description="Helical" evidence="7">
    <location>
        <begin position="177"/>
        <end position="195"/>
    </location>
</feature>
<keyword evidence="4" id="KW-0808">Transferase</keyword>
<keyword evidence="7" id="KW-1133">Transmembrane helix</keyword>
<reference evidence="9 10" key="1">
    <citation type="journal article" date="2016" name="Nat. Commun.">
        <title>Thousands of microbial genomes shed light on interconnected biogeochemical processes in an aquifer system.</title>
        <authorList>
            <person name="Anantharaman K."/>
            <person name="Brown C.T."/>
            <person name="Hug L.A."/>
            <person name="Sharon I."/>
            <person name="Castelle C.J."/>
            <person name="Probst A.J."/>
            <person name="Thomas B.C."/>
            <person name="Singh A."/>
            <person name="Wilkins M.J."/>
            <person name="Karaoz U."/>
            <person name="Brodie E.L."/>
            <person name="Williams K.H."/>
            <person name="Hubbard S.S."/>
            <person name="Banfield J.F."/>
        </authorList>
    </citation>
    <scope>NUCLEOTIDE SEQUENCE [LARGE SCALE GENOMIC DNA]</scope>
</reference>
<dbReference type="GO" id="GO:0009927">
    <property type="term" value="F:histidine phosphotransfer kinase activity"/>
    <property type="evidence" value="ECO:0007669"/>
    <property type="project" value="TreeGrafter"/>
</dbReference>
<dbReference type="Pfam" id="PF00512">
    <property type="entry name" value="HisKA"/>
    <property type="match status" value="1"/>
</dbReference>
<gene>
    <name evidence="9" type="ORF">A2557_06285</name>
</gene>
<dbReference type="FunFam" id="3.30.565.10:FF:000006">
    <property type="entry name" value="Sensor histidine kinase WalK"/>
    <property type="match status" value="1"/>
</dbReference>
<feature type="domain" description="Histidine kinase" evidence="8">
    <location>
        <begin position="426"/>
        <end position="641"/>
    </location>
</feature>
<dbReference type="Pfam" id="PF07695">
    <property type="entry name" value="7TMR-DISM_7TM"/>
    <property type="match status" value="1"/>
</dbReference>
<feature type="transmembrane region" description="Helical" evidence="7">
    <location>
        <begin position="296"/>
        <end position="313"/>
    </location>
</feature>
<keyword evidence="7" id="KW-0472">Membrane</keyword>
<dbReference type="EC" id="2.7.13.3" evidence="2"/>
<feature type="transmembrane region" description="Helical" evidence="7">
    <location>
        <begin position="241"/>
        <end position="258"/>
    </location>
</feature>
<dbReference type="InterPro" id="IPR004358">
    <property type="entry name" value="Sig_transdc_His_kin-like_C"/>
</dbReference>
<dbReference type="GO" id="GO:0005886">
    <property type="term" value="C:plasma membrane"/>
    <property type="evidence" value="ECO:0007669"/>
    <property type="project" value="TreeGrafter"/>
</dbReference>
<dbReference type="AlphaFoldDB" id="A0A1F6GXG8"/>
<evidence type="ECO:0000256" key="3">
    <source>
        <dbReference type="ARBA" id="ARBA00022553"/>
    </source>
</evidence>
<evidence type="ECO:0000313" key="9">
    <source>
        <dbReference type="EMBL" id="OGH02730.1"/>
    </source>
</evidence>
<dbReference type="PRINTS" id="PR00344">
    <property type="entry name" value="BCTRLSENSOR"/>
</dbReference>
<dbReference type="Gene3D" id="2.60.40.2380">
    <property type="match status" value="1"/>
</dbReference>
<keyword evidence="6" id="KW-0175">Coiled coil</keyword>
<dbReference type="InterPro" id="IPR005467">
    <property type="entry name" value="His_kinase_dom"/>
</dbReference>
<keyword evidence="3" id="KW-0597">Phosphoprotein</keyword>
<evidence type="ECO:0000256" key="5">
    <source>
        <dbReference type="ARBA" id="ARBA00022777"/>
    </source>
</evidence>
<dbReference type="Proteomes" id="UP000177583">
    <property type="component" value="Unassembled WGS sequence"/>
</dbReference>
<dbReference type="SUPFAM" id="SSF47384">
    <property type="entry name" value="Homodimeric domain of signal transducing histidine kinase"/>
    <property type="match status" value="1"/>
</dbReference>
<keyword evidence="5" id="KW-0418">Kinase</keyword>
<accession>A0A1F6GXG8</accession>
<dbReference type="PROSITE" id="PS50109">
    <property type="entry name" value="HIS_KIN"/>
    <property type="match status" value="1"/>
</dbReference>
<sequence length="654" mass="73782">MVFLVLWSPSGSGQTVSTGGQESYGQSSGMALLYDSTRSLGIEEVASSARAAEFVPFTQDRIRQIGTNLHAWVRIEVTNQSTRRHWLLASRYLWLARFDLYRQDAQGHWRMLPHGMLLDRTLWPYDHRLMVHPLELDYGRTEVMYLKIEANSSELWLSLVTADQLGRTERVHAGLSMLYLGLCLVMVVYNLFLAASLRDWNYVYYVGFVLSFTLGNTHYGGYTYPLLWPHFPWFNLWADLLFWWLGLWSGTLFCLRFLGVAARSPRLAKVVSRASLAGVVLPLGNYLYSQALFYELFYYLALVQFLVMFGLGVRAYRSGMTQARFYLVGWGALVVANSLSILVVLNLLPQTEFFDWTRQLGSAFEIVFFSFALADRISQLNREKLDAQRHLAQAAEQEAEVLEKRVAERTAEIRVANETKDKFFSIISHDLRGPIGSLSFLFNEVLQRPEEFDQEVLEITRQTTKTTHQLLNDLLDWAQSQSGHLLPEPTWFDLAVPLKKMAELLGHQARQKKIELTLDNPKPVWVYADPAMVTTVVRNLCSNAIKYTPVGGKVTVGARTEGGTALCFVEDTGLGVSQEQLSRLFSPAERVQSALGTASETGSGLGLILCKEFVEKNGGTLGAESTLGQGSRFWFRLPVTGEASERLDLGQEAL</sequence>
<name>A0A1F6GXG8_9PROT</name>
<dbReference type="PANTHER" id="PTHR43047">
    <property type="entry name" value="TWO-COMPONENT HISTIDINE PROTEIN KINASE"/>
    <property type="match status" value="1"/>
</dbReference>
<dbReference type="Gene3D" id="1.10.287.130">
    <property type="match status" value="1"/>
</dbReference>
<dbReference type="CDD" id="cd00082">
    <property type="entry name" value="HisKA"/>
    <property type="match status" value="1"/>
</dbReference>
<dbReference type="PANTHER" id="PTHR43047:SF72">
    <property type="entry name" value="OSMOSENSING HISTIDINE PROTEIN KINASE SLN1"/>
    <property type="match status" value="1"/>
</dbReference>
<protein>
    <recommendedName>
        <fullName evidence="2">histidine kinase</fullName>
        <ecNumber evidence="2">2.7.13.3</ecNumber>
    </recommendedName>
</protein>
<organism evidence="9 10">
    <name type="scientific">Candidatus Lambdaproteobacteria bacterium RIFOXYD2_FULL_56_26</name>
    <dbReference type="NCBI Taxonomy" id="1817773"/>
    <lineage>
        <taxon>Bacteria</taxon>
        <taxon>Pseudomonadati</taxon>
        <taxon>Pseudomonadota</taxon>
        <taxon>Candidatus Lambdaproteobacteria</taxon>
    </lineage>
</organism>
<dbReference type="InterPro" id="IPR003594">
    <property type="entry name" value="HATPase_dom"/>
</dbReference>
<evidence type="ECO:0000256" key="6">
    <source>
        <dbReference type="SAM" id="Coils"/>
    </source>
</evidence>
<feature type="transmembrane region" description="Helical" evidence="7">
    <location>
        <begin position="325"/>
        <end position="344"/>
    </location>
</feature>
<dbReference type="GO" id="GO:0000155">
    <property type="term" value="F:phosphorelay sensor kinase activity"/>
    <property type="evidence" value="ECO:0007669"/>
    <property type="project" value="InterPro"/>
</dbReference>
<evidence type="ECO:0000259" key="8">
    <source>
        <dbReference type="PROSITE" id="PS50109"/>
    </source>
</evidence>
<feature type="transmembrane region" description="Helical" evidence="7">
    <location>
        <begin position="270"/>
        <end position="290"/>
    </location>
</feature>
<feature type="coiled-coil region" evidence="6">
    <location>
        <begin position="377"/>
        <end position="412"/>
    </location>
</feature>
<dbReference type="SMART" id="SM00388">
    <property type="entry name" value="HisKA"/>
    <property type="match status" value="1"/>
</dbReference>
<dbReference type="Pfam" id="PF07696">
    <property type="entry name" value="7TMR-DISMED2"/>
    <property type="match status" value="1"/>
</dbReference>
<keyword evidence="7" id="KW-0812">Transmembrane</keyword>
<dbReference type="InterPro" id="IPR011623">
    <property type="entry name" value="7TMR_DISM_rcpt_extracell_dom1"/>
</dbReference>
<dbReference type="SMART" id="SM00387">
    <property type="entry name" value="HATPase_c"/>
    <property type="match status" value="1"/>
</dbReference>
<evidence type="ECO:0000256" key="1">
    <source>
        <dbReference type="ARBA" id="ARBA00000085"/>
    </source>
</evidence>
<evidence type="ECO:0000256" key="4">
    <source>
        <dbReference type="ARBA" id="ARBA00022679"/>
    </source>
</evidence>
<comment type="caution">
    <text evidence="9">The sequence shown here is derived from an EMBL/GenBank/DDBJ whole genome shotgun (WGS) entry which is preliminary data.</text>
</comment>